<dbReference type="Gene3D" id="2.130.10.10">
    <property type="entry name" value="YVTN repeat-like/Quinoprotein amine dehydrogenase"/>
    <property type="match status" value="1"/>
</dbReference>
<evidence type="ECO:0000313" key="4">
    <source>
        <dbReference type="Proteomes" id="UP001432222"/>
    </source>
</evidence>
<evidence type="ECO:0000256" key="1">
    <source>
        <dbReference type="SAM" id="Phobius"/>
    </source>
</evidence>
<feature type="transmembrane region" description="Helical" evidence="1">
    <location>
        <begin position="6"/>
        <end position="23"/>
    </location>
</feature>
<dbReference type="InterPro" id="IPR002372">
    <property type="entry name" value="PQQ_rpt_dom"/>
</dbReference>
<dbReference type="RefSeq" id="WP_328954576.1">
    <property type="nucleotide sequence ID" value="NZ_CP108110.1"/>
</dbReference>
<proteinExistence type="predicted"/>
<organism evidence="3 4">
    <name type="scientific">Kitasatospora purpeofusca</name>
    <dbReference type="NCBI Taxonomy" id="67352"/>
    <lineage>
        <taxon>Bacteria</taxon>
        <taxon>Bacillati</taxon>
        <taxon>Actinomycetota</taxon>
        <taxon>Actinomycetes</taxon>
        <taxon>Kitasatosporales</taxon>
        <taxon>Streptomycetaceae</taxon>
        <taxon>Kitasatospora</taxon>
    </lineage>
</organism>
<name>A0ABZ1TXT3_9ACTN</name>
<keyword evidence="1" id="KW-0472">Membrane</keyword>
<keyword evidence="4" id="KW-1185">Reference proteome</keyword>
<dbReference type="EMBL" id="CP108110">
    <property type="protein sequence ID" value="WUQ83558.1"/>
    <property type="molecule type" value="Genomic_DNA"/>
</dbReference>
<dbReference type="SUPFAM" id="SSF50998">
    <property type="entry name" value="Quinoprotein alcohol dehydrogenase-like"/>
    <property type="match status" value="1"/>
</dbReference>
<dbReference type="InterPro" id="IPR011047">
    <property type="entry name" value="Quinoprotein_ADH-like_sf"/>
</dbReference>
<accession>A0ABZ1TXT3</accession>
<dbReference type="Proteomes" id="UP001432222">
    <property type="component" value="Chromosome"/>
</dbReference>
<protein>
    <submittedName>
        <fullName evidence="3">PQQ-binding-like beta-propeller repeat protein</fullName>
    </submittedName>
</protein>
<keyword evidence="1" id="KW-0812">Transmembrane</keyword>
<dbReference type="InterPro" id="IPR015943">
    <property type="entry name" value="WD40/YVTN_repeat-like_dom_sf"/>
</dbReference>
<gene>
    <name evidence="3" type="ORF">OHA16_11645</name>
</gene>
<evidence type="ECO:0000313" key="3">
    <source>
        <dbReference type="EMBL" id="WUQ83558.1"/>
    </source>
</evidence>
<sequence>MLATGIIGTFAAIVLFIAAFLPEGPKARRLLAAGICCALALPGSRLVFDRMQGPPSVGPAWSAPADRPALTKAVAVWQDGETVVRVRADRFDAYRARTGESAWTLDAPPRKSVCAASPAVDGLAAVGYGSDPALCDQLAAVDLRTGRELWRKDGLRPSALELAGPATLVALDGEQLAAFGLRDGAPAWTAAPTAGCGFRALSASAVRVVAVEYCATADPAARTGTTWLRAFGPTGAALWRTNLGAANEPATVAVLAVDPPTVRLTERGNRGIDAVLSFAAADGAPRATIPVSSADYELTSLQKLSAPFRLRPVRPVAVVGDLLVAAAARPGDRDSRFVVAHSLTDGSRAWARKTEGKVLTVTAAPDGPLVAADRGRNLDVVHRLDPADGRTVERTDIRKASLYTTPWLGRTDDRYVFVNEDGTTYSRPALGVPRH</sequence>
<evidence type="ECO:0000259" key="2">
    <source>
        <dbReference type="Pfam" id="PF13360"/>
    </source>
</evidence>
<reference evidence="3" key="1">
    <citation type="submission" date="2022-10" db="EMBL/GenBank/DDBJ databases">
        <title>The complete genomes of actinobacterial strains from the NBC collection.</title>
        <authorList>
            <person name="Joergensen T.S."/>
            <person name="Alvarez Arevalo M."/>
            <person name="Sterndorff E.B."/>
            <person name="Faurdal D."/>
            <person name="Vuksanovic O."/>
            <person name="Mourched A.-S."/>
            <person name="Charusanti P."/>
            <person name="Shaw S."/>
            <person name="Blin K."/>
            <person name="Weber T."/>
        </authorList>
    </citation>
    <scope>NUCLEOTIDE SEQUENCE</scope>
    <source>
        <strain evidence="3">NBC_00222</strain>
    </source>
</reference>
<keyword evidence="1" id="KW-1133">Transmembrane helix</keyword>
<dbReference type="Pfam" id="PF13360">
    <property type="entry name" value="PQQ_2"/>
    <property type="match status" value="1"/>
</dbReference>
<feature type="domain" description="Pyrrolo-quinoline quinone repeat" evidence="2">
    <location>
        <begin position="138"/>
        <end position="392"/>
    </location>
</feature>